<dbReference type="FunFam" id="1.20.1050.60:FF:000001">
    <property type="entry name" value="Putative alpha-1,2-mannosidase"/>
    <property type="match status" value="1"/>
</dbReference>
<dbReference type="Proteomes" id="UP001155241">
    <property type="component" value="Unassembled WGS sequence"/>
</dbReference>
<feature type="domain" description="Glycosyl hydrolase family 92 N-terminal" evidence="3">
    <location>
        <begin position="42"/>
        <end position="276"/>
    </location>
</feature>
<keyword evidence="1" id="KW-0732">Signal</keyword>
<accession>A0A9X2JHP7</accession>
<sequence length="773" mass="86496">MSTFHHQSSHRVPNAFTSCGFAVMVLLLFGSLAAVAEDYTKLVNPFIGTGGHGHTFPGATTPYGMVQLSPDTRTDGWDACGGYHYSDHTIRGFSHTHLSGTGIGDLGDVLFMPVVGEAHVQPGAGENPDTGYRARFRHESEQAEPGYYRVHLDDYDVDVELTATPRVGFHRYTFPQNTAPQIVIDLGHTIHSHQNPETELKVVGDREIAGLKRTQGWAQNHFVYFHAKFNRPFKYKLYSGGNEQQGNTVTNRGGTQAVLTFDEGDQETLLAQVAVSAVDYEGARKNLEAEATETDFDTVRQQAHQAWEKQLSRVEVKGGTADDRTIFYTAMYHTAISPNLFSDVDGRYRGMDQQIHHSDQGPVYTVFSLWDTFRAFHPLLTITDPDRNAAFIRTLLTQYEQGGSLPKWELAGNYTGTMIGYHSVSVIVDAYEKGCRDFDIDKAYEAVVYASNYHEGEPQIASQGARDKLNPRAKKLNAELGFVPSDRENESVSKALEYAYNDWCIAQFAESLGKAEDAEQYRQRAKRYREYYDAETGFMRGRNADRSWKTPFNPKFSEHRRDDYTEGNAWQWTWFVPHDVDGLVDLMGSTESFTTKLDQLFSEDSTIEGENSSADISGLIGQYAHGNEPSHHVTHLYNFVGQPWKTQALVDQVLHTLYHNDPDGLSGNEDCGQMSAWYLLNAIGFYQVCPGNPTYSLGRPLFDEVTIHLPSGKQFTVRAKNNSLENLYIQSASLNGQPMDSPFFTHDEILAGGVLEVVMGPEPNKEALVPKGK</sequence>
<keyword evidence="4" id="KW-0378">Hydrolase</keyword>
<dbReference type="NCBIfam" id="TIGR01180">
    <property type="entry name" value="aman2_put"/>
    <property type="match status" value="1"/>
</dbReference>
<dbReference type="InterPro" id="IPR008928">
    <property type="entry name" value="6-hairpin_glycosidase_sf"/>
</dbReference>
<dbReference type="Pfam" id="PF07971">
    <property type="entry name" value="Glyco_hydro_92"/>
    <property type="match status" value="1"/>
</dbReference>
<proteinExistence type="predicted"/>
<dbReference type="Gene3D" id="1.20.1610.10">
    <property type="entry name" value="alpha-1,2-mannosidases domains"/>
    <property type="match status" value="1"/>
</dbReference>
<dbReference type="GO" id="GO:0005829">
    <property type="term" value="C:cytosol"/>
    <property type="evidence" value="ECO:0007669"/>
    <property type="project" value="TreeGrafter"/>
</dbReference>
<dbReference type="InterPro" id="IPR041371">
    <property type="entry name" value="GH92_N"/>
</dbReference>
<evidence type="ECO:0000256" key="1">
    <source>
        <dbReference type="SAM" id="SignalP"/>
    </source>
</evidence>
<dbReference type="EMBL" id="JAMXLR010000072">
    <property type="protein sequence ID" value="MCO6046270.1"/>
    <property type="molecule type" value="Genomic_DNA"/>
</dbReference>
<dbReference type="InterPro" id="IPR012939">
    <property type="entry name" value="Glyco_hydro_92"/>
</dbReference>
<dbReference type="FunFam" id="3.30.2080.10:FF:000001">
    <property type="entry name" value="Alpha-1,2-mannosidase subfamily"/>
    <property type="match status" value="1"/>
</dbReference>
<dbReference type="Gene3D" id="2.70.98.10">
    <property type="match status" value="1"/>
</dbReference>
<dbReference type="Pfam" id="PF17678">
    <property type="entry name" value="Glyco_hydro_92N"/>
    <property type="match status" value="1"/>
</dbReference>
<keyword evidence="4" id="KW-0326">Glycosidase</keyword>
<organism evidence="4 5">
    <name type="scientific">Aeoliella straminimaris</name>
    <dbReference type="NCBI Taxonomy" id="2954799"/>
    <lineage>
        <taxon>Bacteria</taxon>
        <taxon>Pseudomonadati</taxon>
        <taxon>Planctomycetota</taxon>
        <taxon>Planctomycetia</taxon>
        <taxon>Pirellulales</taxon>
        <taxon>Lacipirellulaceae</taxon>
        <taxon>Aeoliella</taxon>
    </lineage>
</organism>
<dbReference type="AlphaFoldDB" id="A0A9X2JHP7"/>
<dbReference type="InterPro" id="IPR050883">
    <property type="entry name" value="PNGase"/>
</dbReference>
<feature type="chain" id="PRO_5040842366" evidence="1">
    <location>
        <begin position="37"/>
        <end position="773"/>
    </location>
</feature>
<dbReference type="Gene3D" id="3.30.2080.10">
    <property type="entry name" value="GH92 mannosidase domain"/>
    <property type="match status" value="1"/>
</dbReference>
<evidence type="ECO:0000313" key="4">
    <source>
        <dbReference type="EMBL" id="MCO6046270.1"/>
    </source>
</evidence>
<protein>
    <submittedName>
        <fullName evidence="4">GH92 family glycosyl hydrolase</fullName>
        <ecNumber evidence="4">3.2.1.-</ecNumber>
    </submittedName>
</protein>
<feature type="signal peptide" evidence="1">
    <location>
        <begin position="1"/>
        <end position="36"/>
    </location>
</feature>
<comment type="caution">
    <text evidence="4">The sequence shown here is derived from an EMBL/GenBank/DDBJ whole genome shotgun (WGS) entry which is preliminary data.</text>
</comment>
<gene>
    <name evidence="4" type="ORF">NG895_20420</name>
</gene>
<dbReference type="PANTHER" id="PTHR12143">
    <property type="entry name" value="PEPTIDE N-GLYCANASE PNGASE -RELATED"/>
    <property type="match status" value="1"/>
</dbReference>
<dbReference type="GO" id="GO:0000224">
    <property type="term" value="F:peptide-N4-(N-acetyl-beta-glucosaminyl)asparagine amidase activity"/>
    <property type="evidence" value="ECO:0007669"/>
    <property type="project" value="TreeGrafter"/>
</dbReference>
<dbReference type="SUPFAM" id="SSF48208">
    <property type="entry name" value="Six-hairpin glycosidases"/>
    <property type="match status" value="1"/>
</dbReference>
<dbReference type="PANTHER" id="PTHR12143:SF39">
    <property type="entry name" value="SECRETED PROTEIN"/>
    <property type="match status" value="1"/>
</dbReference>
<dbReference type="GO" id="GO:0006516">
    <property type="term" value="P:glycoprotein catabolic process"/>
    <property type="evidence" value="ECO:0007669"/>
    <property type="project" value="TreeGrafter"/>
</dbReference>
<dbReference type="RefSeq" id="WP_252854384.1">
    <property type="nucleotide sequence ID" value="NZ_JAMXLR010000072.1"/>
</dbReference>
<dbReference type="GO" id="GO:0005975">
    <property type="term" value="P:carbohydrate metabolic process"/>
    <property type="evidence" value="ECO:0007669"/>
    <property type="project" value="InterPro"/>
</dbReference>
<keyword evidence="5" id="KW-1185">Reference proteome</keyword>
<feature type="domain" description="Glycosyl hydrolase family 92" evidence="2">
    <location>
        <begin position="282"/>
        <end position="761"/>
    </location>
</feature>
<evidence type="ECO:0000313" key="5">
    <source>
        <dbReference type="Proteomes" id="UP001155241"/>
    </source>
</evidence>
<dbReference type="InterPro" id="IPR005887">
    <property type="entry name" value="GH92_a_mannosidase_put"/>
</dbReference>
<dbReference type="InterPro" id="IPR014718">
    <property type="entry name" value="GH-type_carb-bd"/>
</dbReference>
<evidence type="ECO:0000259" key="3">
    <source>
        <dbReference type="Pfam" id="PF17678"/>
    </source>
</evidence>
<evidence type="ECO:0000259" key="2">
    <source>
        <dbReference type="Pfam" id="PF07971"/>
    </source>
</evidence>
<dbReference type="GO" id="GO:0030246">
    <property type="term" value="F:carbohydrate binding"/>
    <property type="evidence" value="ECO:0007669"/>
    <property type="project" value="InterPro"/>
</dbReference>
<reference evidence="4" key="1">
    <citation type="submission" date="2022-06" db="EMBL/GenBank/DDBJ databases">
        <title>Aeoliella straminimaris, a novel planctomycete from sediments.</title>
        <authorList>
            <person name="Vitorino I.R."/>
            <person name="Lage O.M."/>
        </authorList>
    </citation>
    <scope>NUCLEOTIDE SEQUENCE</scope>
    <source>
        <strain evidence="4">ICT_H6.2</strain>
    </source>
</reference>
<dbReference type="GO" id="GO:0016798">
    <property type="term" value="F:hydrolase activity, acting on glycosyl bonds"/>
    <property type="evidence" value="ECO:0007669"/>
    <property type="project" value="UniProtKB-KW"/>
</dbReference>
<dbReference type="FunFam" id="1.20.1610.10:FF:000001">
    <property type="entry name" value="Putative alpha-1,2-mannosidase"/>
    <property type="match status" value="1"/>
</dbReference>
<dbReference type="EC" id="3.2.1.-" evidence="4"/>
<name>A0A9X2JHP7_9BACT</name>
<dbReference type="Gene3D" id="1.20.1050.60">
    <property type="entry name" value="alpha-1,2-mannosidase"/>
    <property type="match status" value="1"/>
</dbReference>